<evidence type="ECO:0000313" key="3">
    <source>
        <dbReference type="Proteomes" id="UP000037510"/>
    </source>
</evidence>
<dbReference type="AlphaFoldDB" id="A0A0L7LNM5"/>
<evidence type="ECO:0000313" key="2">
    <source>
        <dbReference type="EMBL" id="KOB77138.1"/>
    </source>
</evidence>
<dbReference type="EMBL" id="JTDY01000446">
    <property type="protein sequence ID" value="KOB77138.1"/>
    <property type="molecule type" value="Genomic_DNA"/>
</dbReference>
<feature type="signal peptide" evidence="1">
    <location>
        <begin position="1"/>
        <end position="17"/>
    </location>
</feature>
<feature type="chain" id="PRO_5005573468" evidence="1">
    <location>
        <begin position="18"/>
        <end position="60"/>
    </location>
</feature>
<comment type="caution">
    <text evidence="2">The sequence shown here is derived from an EMBL/GenBank/DDBJ whole genome shotgun (WGS) entry which is preliminary data.</text>
</comment>
<protein>
    <submittedName>
        <fullName evidence="2">Cuticular protein RR-2 motif 91</fullName>
    </submittedName>
</protein>
<keyword evidence="3" id="KW-1185">Reference proteome</keyword>
<accession>A0A0L7LNM5</accession>
<sequence length="60" mass="6579">MISKVAVILSVVAVATAGVIHGYGGESYDHEQLQYAPVEHAPVSYQGHEDTHVDYHLIYL</sequence>
<reference evidence="2 3" key="1">
    <citation type="journal article" date="2015" name="Genome Biol. Evol.">
        <title>The genome of winter moth (Operophtera brumata) provides a genomic perspective on sexual dimorphism and phenology.</title>
        <authorList>
            <person name="Derks M.F."/>
            <person name="Smit S."/>
            <person name="Salis L."/>
            <person name="Schijlen E."/>
            <person name="Bossers A."/>
            <person name="Mateman C."/>
            <person name="Pijl A.S."/>
            <person name="de Ridder D."/>
            <person name="Groenen M.A."/>
            <person name="Visser M.E."/>
            <person name="Megens H.J."/>
        </authorList>
    </citation>
    <scope>NUCLEOTIDE SEQUENCE [LARGE SCALE GENOMIC DNA]</scope>
    <source>
        <strain evidence="2">WM2013NL</strain>
        <tissue evidence="2">Head and thorax</tissue>
    </source>
</reference>
<name>A0A0L7LNM5_OPEBR</name>
<gene>
    <name evidence="2" type="ORF">OBRU01_04586</name>
</gene>
<keyword evidence="1" id="KW-0732">Signal</keyword>
<proteinExistence type="predicted"/>
<organism evidence="2 3">
    <name type="scientific">Operophtera brumata</name>
    <name type="common">Winter moth</name>
    <name type="synonym">Phalaena brumata</name>
    <dbReference type="NCBI Taxonomy" id="104452"/>
    <lineage>
        <taxon>Eukaryota</taxon>
        <taxon>Metazoa</taxon>
        <taxon>Ecdysozoa</taxon>
        <taxon>Arthropoda</taxon>
        <taxon>Hexapoda</taxon>
        <taxon>Insecta</taxon>
        <taxon>Pterygota</taxon>
        <taxon>Neoptera</taxon>
        <taxon>Endopterygota</taxon>
        <taxon>Lepidoptera</taxon>
        <taxon>Glossata</taxon>
        <taxon>Ditrysia</taxon>
        <taxon>Geometroidea</taxon>
        <taxon>Geometridae</taxon>
        <taxon>Larentiinae</taxon>
        <taxon>Operophtera</taxon>
    </lineage>
</organism>
<evidence type="ECO:0000256" key="1">
    <source>
        <dbReference type="SAM" id="SignalP"/>
    </source>
</evidence>
<dbReference type="Proteomes" id="UP000037510">
    <property type="component" value="Unassembled WGS sequence"/>
</dbReference>